<feature type="domain" description="Helicase C-terminal" evidence="9">
    <location>
        <begin position="318"/>
        <end position="488"/>
    </location>
</feature>
<dbReference type="GO" id="GO:0003724">
    <property type="term" value="F:RNA helicase activity"/>
    <property type="evidence" value="ECO:0007669"/>
    <property type="project" value="UniProtKB-EC"/>
</dbReference>
<evidence type="ECO:0000256" key="1">
    <source>
        <dbReference type="ARBA" id="ARBA00022741"/>
    </source>
</evidence>
<sequence length="678" mass="76974">MSFIKRNILGLVIRSKNELVSSKAFKRNIGLFPISRTYSTEGSSTEASTVSDAETVTTPVNSRIVSDMKSLKKNNLISADIVDSMIKAKFEHLTPVQQKSIIPILESEKGLVVRAKTGTGKTLAFVIPTLDAAIKRQGPPKTTSLIVAPTRDLAQQIVMEYKKVIQFLPRSLAKKCDIGIIMGGNSTKKRPDPRNPPAIIVATPGRLADQIRSPSVSHMFSELEYRVYDEADRILDEGFRDEIDSINDRLIQARRHNKNEKPFKSVCYSATIANELEDFAVSEFGAEYEFVDCVDKNEPEAHENIHQELVYTNDAQQSFNAAASYIVNEMERKNFKAIVFLPTVTGCDWFFKLLRECSHSELYDSRLTKKFGSRTLRLNGKMTQVARDRSVREFRSTSHGVLVATDVAARGMDFSDVTDVIQIAPSTDMADYVHKIGRTARAGRKGKATLFLSKLEAPYSKKLISSKKINFANKLNAEEVPEFSKDILSTVKLPMEDVEEFANAYLSFRAQCSAIYKIDKYASIKETLALYRTLVDDPEAKLSASENFLKNIFQLSRDEAEPFFHLPSGYRGPQRKSFNNQNKSSARRGRFDSNRGGNYQRLSGGYGSRDSYKKRNNDDEYRTRNYDDFNQRDSFKRRSNNDDFRGSNKYNSDRKNYNKGTRDNFGSRRRNDHSDEDW</sequence>
<dbReference type="SMART" id="SM00487">
    <property type="entry name" value="DEXDc"/>
    <property type="match status" value="1"/>
</dbReference>
<dbReference type="PANTHER" id="PTHR24031">
    <property type="entry name" value="RNA HELICASE"/>
    <property type="match status" value="1"/>
</dbReference>
<dbReference type="SMART" id="SM00490">
    <property type="entry name" value="HELICc"/>
    <property type="match status" value="1"/>
</dbReference>
<comment type="caution">
    <text evidence="10">The sequence shown here is derived from an EMBL/GenBank/DDBJ whole genome shotgun (WGS) entry which is preliminary data.</text>
</comment>
<keyword evidence="5 6" id="KW-0694">RNA-binding</keyword>
<reference evidence="10" key="1">
    <citation type="submission" date="2021-03" db="EMBL/GenBank/DDBJ databases">
        <authorList>
            <person name="Palmer J.M."/>
        </authorList>
    </citation>
    <scope>NUCLEOTIDE SEQUENCE</scope>
    <source>
        <strain evidence="10">ARV_011</strain>
    </source>
</reference>
<comment type="catalytic activity">
    <reaction evidence="6">
        <text>ATP + H2O = ADP + phosphate + H(+)</text>
        <dbReference type="Rhea" id="RHEA:13065"/>
        <dbReference type="ChEBI" id="CHEBI:15377"/>
        <dbReference type="ChEBI" id="CHEBI:15378"/>
        <dbReference type="ChEBI" id="CHEBI:30616"/>
        <dbReference type="ChEBI" id="CHEBI:43474"/>
        <dbReference type="ChEBI" id="CHEBI:456216"/>
        <dbReference type="EC" id="3.6.4.13"/>
    </reaction>
</comment>
<dbReference type="OrthoDB" id="193716at2759"/>
<dbReference type="GO" id="GO:0003723">
    <property type="term" value="F:RNA binding"/>
    <property type="evidence" value="ECO:0007669"/>
    <property type="project" value="UniProtKB-UniRule"/>
</dbReference>
<dbReference type="GO" id="GO:0005524">
    <property type="term" value="F:ATP binding"/>
    <property type="evidence" value="ECO:0007669"/>
    <property type="project" value="UniProtKB-UniRule"/>
</dbReference>
<evidence type="ECO:0000256" key="6">
    <source>
        <dbReference type="RuleBase" id="RU365068"/>
    </source>
</evidence>
<keyword evidence="4 6" id="KW-0067">ATP-binding</keyword>
<comment type="function">
    <text evidence="6">RNA helicase.</text>
</comment>
<evidence type="ECO:0000256" key="4">
    <source>
        <dbReference type="ARBA" id="ARBA00022840"/>
    </source>
</evidence>
<organism evidence="10 11">
    <name type="scientific">Scheffersomyces spartinae</name>
    <dbReference type="NCBI Taxonomy" id="45513"/>
    <lineage>
        <taxon>Eukaryota</taxon>
        <taxon>Fungi</taxon>
        <taxon>Dikarya</taxon>
        <taxon>Ascomycota</taxon>
        <taxon>Saccharomycotina</taxon>
        <taxon>Pichiomycetes</taxon>
        <taxon>Debaryomycetaceae</taxon>
        <taxon>Scheffersomyces</taxon>
    </lineage>
</organism>
<dbReference type="InterPro" id="IPR027417">
    <property type="entry name" value="P-loop_NTPase"/>
</dbReference>
<dbReference type="CDD" id="cd18787">
    <property type="entry name" value="SF2_C_DEAD"/>
    <property type="match status" value="1"/>
</dbReference>
<dbReference type="PROSITE" id="PS51192">
    <property type="entry name" value="HELICASE_ATP_BIND_1"/>
    <property type="match status" value="1"/>
</dbReference>
<dbReference type="AlphaFoldDB" id="A0A9P7V5M2"/>
<dbReference type="PROSITE" id="PS51194">
    <property type="entry name" value="HELICASE_CTER"/>
    <property type="match status" value="1"/>
</dbReference>
<keyword evidence="11" id="KW-1185">Reference proteome</keyword>
<protein>
    <recommendedName>
        <fullName evidence="6">ATP-dependent RNA helicase</fullName>
        <ecNumber evidence="6">3.6.4.13</ecNumber>
    </recommendedName>
</protein>
<evidence type="ECO:0000256" key="3">
    <source>
        <dbReference type="ARBA" id="ARBA00022806"/>
    </source>
</evidence>
<accession>A0A9P7V5M2</accession>
<dbReference type="EC" id="3.6.4.13" evidence="6"/>
<evidence type="ECO:0000259" key="8">
    <source>
        <dbReference type="PROSITE" id="PS51192"/>
    </source>
</evidence>
<dbReference type="EMBL" id="JAHMUF010000024">
    <property type="protein sequence ID" value="KAG7191717.1"/>
    <property type="molecule type" value="Genomic_DNA"/>
</dbReference>
<dbReference type="InterPro" id="IPR011545">
    <property type="entry name" value="DEAD/DEAH_box_helicase_dom"/>
</dbReference>
<dbReference type="InterPro" id="IPR014001">
    <property type="entry name" value="Helicase_ATP-bd"/>
</dbReference>
<feature type="region of interest" description="Disordered" evidence="7">
    <location>
        <begin position="568"/>
        <end position="678"/>
    </location>
</feature>
<dbReference type="RefSeq" id="XP_043047269.1">
    <property type="nucleotide sequence ID" value="XM_043193600.1"/>
</dbReference>
<evidence type="ECO:0000256" key="5">
    <source>
        <dbReference type="ARBA" id="ARBA00022884"/>
    </source>
</evidence>
<dbReference type="InterPro" id="IPR001650">
    <property type="entry name" value="Helicase_C-like"/>
</dbReference>
<keyword evidence="3 6" id="KW-0347">Helicase</keyword>
<evidence type="ECO:0000313" key="10">
    <source>
        <dbReference type="EMBL" id="KAG7191717.1"/>
    </source>
</evidence>
<evidence type="ECO:0000259" key="9">
    <source>
        <dbReference type="PROSITE" id="PS51194"/>
    </source>
</evidence>
<keyword evidence="1 6" id="KW-0547">Nucleotide-binding</keyword>
<evidence type="ECO:0000256" key="2">
    <source>
        <dbReference type="ARBA" id="ARBA00022801"/>
    </source>
</evidence>
<comment type="similarity">
    <text evidence="6">Belongs to the DEAD box helicase family.</text>
</comment>
<dbReference type="Pfam" id="PF00270">
    <property type="entry name" value="DEAD"/>
    <property type="match status" value="1"/>
</dbReference>
<feature type="compositionally biased region" description="Basic and acidic residues" evidence="7">
    <location>
        <begin position="610"/>
        <end position="666"/>
    </location>
</feature>
<evidence type="ECO:0000256" key="7">
    <source>
        <dbReference type="SAM" id="MobiDB-lite"/>
    </source>
</evidence>
<feature type="domain" description="Helicase ATP-binding" evidence="8">
    <location>
        <begin position="102"/>
        <end position="290"/>
    </location>
</feature>
<dbReference type="GeneID" id="66116227"/>
<dbReference type="Pfam" id="PF00271">
    <property type="entry name" value="Helicase_C"/>
    <property type="match status" value="1"/>
</dbReference>
<dbReference type="Gene3D" id="3.40.50.300">
    <property type="entry name" value="P-loop containing nucleotide triphosphate hydrolases"/>
    <property type="match status" value="2"/>
</dbReference>
<proteinExistence type="inferred from homology"/>
<dbReference type="GO" id="GO:0016787">
    <property type="term" value="F:hydrolase activity"/>
    <property type="evidence" value="ECO:0007669"/>
    <property type="project" value="UniProtKB-KW"/>
</dbReference>
<gene>
    <name evidence="10" type="ORF">KQ657_002853</name>
</gene>
<dbReference type="Proteomes" id="UP000790833">
    <property type="component" value="Unassembled WGS sequence"/>
</dbReference>
<keyword evidence="2 6" id="KW-0378">Hydrolase</keyword>
<comment type="domain">
    <text evidence="6">The Q motif is unique to and characteristic of the DEAD box family of RNA helicases and controls ATP binding and hydrolysis.</text>
</comment>
<name>A0A9P7V5M2_9ASCO</name>
<evidence type="ECO:0000313" key="11">
    <source>
        <dbReference type="Proteomes" id="UP000790833"/>
    </source>
</evidence>
<dbReference type="SUPFAM" id="SSF52540">
    <property type="entry name" value="P-loop containing nucleoside triphosphate hydrolases"/>
    <property type="match status" value="2"/>
</dbReference>